<keyword evidence="3" id="KW-1185">Reference proteome</keyword>
<dbReference type="AlphaFoldDB" id="A0A1M4ZRG3"/>
<keyword evidence="1" id="KW-0472">Membrane</keyword>
<dbReference type="EMBL" id="FQVL01000010">
    <property type="protein sequence ID" value="SHF20643.1"/>
    <property type="molecule type" value="Genomic_DNA"/>
</dbReference>
<proteinExistence type="predicted"/>
<evidence type="ECO:0000256" key="1">
    <source>
        <dbReference type="SAM" id="Phobius"/>
    </source>
</evidence>
<protein>
    <submittedName>
        <fullName evidence="2">Uncharacterized protein</fullName>
    </submittedName>
</protein>
<sequence>MLCLELIKQCEVAKFMLLLIVRKAHTQPVDKFERREVDLLDYIVIFSSLVAFTSGILFSYEMGRETGHKIQKLLNVPPQLPDILGLLYSLMASGLIIGGLVGNLIGKIVFGLVIGTITGILIGLIVVRNKWGD</sequence>
<feature type="transmembrane region" description="Helical" evidence="1">
    <location>
        <begin position="83"/>
        <end position="102"/>
    </location>
</feature>
<dbReference type="Proteomes" id="UP000184476">
    <property type="component" value="Unassembled WGS sequence"/>
</dbReference>
<evidence type="ECO:0000313" key="2">
    <source>
        <dbReference type="EMBL" id="SHF20643.1"/>
    </source>
</evidence>
<reference evidence="2 3" key="1">
    <citation type="submission" date="2016-11" db="EMBL/GenBank/DDBJ databases">
        <authorList>
            <person name="Jaros S."/>
            <person name="Januszkiewicz K."/>
            <person name="Wedrychowicz H."/>
        </authorList>
    </citation>
    <scope>NUCLEOTIDE SEQUENCE [LARGE SCALE GENOMIC DNA]</scope>
    <source>
        <strain evidence="2 3">DSM 44666</strain>
    </source>
</reference>
<feature type="transmembrane region" description="Helical" evidence="1">
    <location>
        <begin position="42"/>
        <end position="62"/>
    </location>
</feature>
<feature type="transmembrane region" description="Helical" evidence="1">
    <location>
        <begin position="108"/>
        <end position="127"/>
    </location>
</feature>
<name>A0A1M4ZRG3_9BACL</name>
<evidence type="ECO:0000313" key="3">
    <source>
        <dbReference type="Proteomes" id="UP000184476"/>
    </source>
</evidence>
<accession>A0A1M4ZRG3</accession>
<dbReference type="STRING" id="112248.SAMN05444392_11075"/>
<organism evidence="2 3">
    <name type="scientific">Seinonella peptonophila</name>
    <dbReference type="NCBI Taxonomy" id="112248"/>
    <lineage>
        <taxon>Bacteria</taxon>
        <taxon>Bacillati</taxon>
        <taxon>Bacillota</taxon>
        <taxon>Bacilli</taxon>
        <taxon>Bacillales</taxon>
        <taxon>Thermoactinomycetaceae</taxon>
        <taxon>Seinonella</taxon>
    </lineage>
</organism>
<keyword evidence="1" id="KW-0812">Transmembrane</keyword>
<gene>
    <name evidence="2" type="ORF">SAMN05444392_11075</name>
</gene>
<keyword evidence="1" id="KW-1133">Transmembrane helix</keyword>